<accession>A0AB39RVL0</accession>
<gene>
    <name evidence="6" type="ORF">AB5J53_47595</name>
</gene>
<keyword evidence="1" id="KW-0805">Transcription regulation</keyword>
<name>A0AB39RVL0_9ACTN</name>
<proteinExistence type="predicted"/>
<dbReference type="PRINTS" id="PR00455">
    <property type="entry name" value="HTHTETR"/>
</dbReference>
<organism evidence="6">
    <name type="scientific">Streptomyces sp. R41</name>
    <dbReference type="NCBI Taxonomy" id="3238632"/>
    <lineage>
        <taxon>Bacteria</taxon>
        <taxon>Bacillati</taxon>
        <taxon>Actinomycetota</taxon>
        <taxon>Actinomycetes</taxon>
        <taxon>Kitasatosporales</taxon>
        <taxon>Streptomycetaceae</taxon>
        <taxon>Streptomyces</taxon>
    </lineage>
</organism>
<dbReference type="InterPro" id="IPR050109">
    <property type="entry name" value="HTH-type_TetR-like_transc_reg"/>
</dbReference>
<dbReference type="RefSeq" id="WP_369251901.1">
    <property type="nucleotide sequence ID" value="NZ_CP163443.1"/>
</dbReference>
<evidence type="ECO:0000256" key="2">
    <source>
        <dbReference type="ARBA" id="ARBA00023125"/>
    </source>
</evidence>
<feature type="DNA-binding region" description="H-T-H motif" evidence="4">
    <location>
        <begin position="32"/>
        <end position="51"/>
    </location>
</feature>
<keyword evidence="3" id="KW-0804">Transcription</keyword>
<evidence type="ECO:0000256" key="4">
    <source>
        <dbReference type="PROSITE-ProRule" id="PRU00335"/>
    </source>
</evidence>
<dbReference type="GO" id="GO:0003700">
    <property type="term" value="F:DNA-binding transcription factor activity"/>
    <property type="evidence" value="ECO:0007669"/>
    <property type="project" value="TreeGrafter"/>
</dbReference>
<dbReference type="GO" id="GO:0000976">
    <property type="term" value="F:transcription cis-regulatory region binding"/>
    <property type="evidence" value="ECO:0007669"/>
    <property type="project" value="TreeGrafter"/>
</dbReference>
<evidence type="ECO:0000259" key="5">
    <source>
        <dbReference type="PROSITE" id="PS50977"/>
    </source>
</evidence>
<feature type="domain" description="HTH tetR-type" evidence="5">
    <location>
        <begin position="9"/>
        <end position="69"/>
    </location>
</feature>
<keyword evidence="2 4" id="KW-0238">DNA-binding</keyword>
<evidence type="ECO:0000256" key="1">
    <source>
        <dbReference type="ARBA" id="ARBA00023015"/>
    </source>
</evidence>
<dbReference type="AlphaFoldDB" id="A0AB39RVL0"/>
<protein>
    <submittedName>
        <fullName evidence="6">TetR/AcrR family transcriptional regulator</fullName>
    </submittedName>
</protein>
<dbReference type="InterPro" id="IPR001647">
    <property type="entry name" value="HTH_TetR"/>
</dbReference>
<sequence length="221" mass="23907">MGLRELKKEQTRTLIADTAWRLFADRGFDAVRVAEIAREARVSEATVFNYFPRKEDLLYSRLEDFGERLVAAVDSRPAGESVLDAVRNFLTRSSGILAQLEAGDHEALVRLRTVSRMIADSPALRAREQQAIAGTTAALAARLTAETGDGGESADSGAPAVDITAYVAANALMGVHRALIDHVRRRVLADEAPDRLAADVRAYGAQAFALLAQGLAEYGIR</sequence>
<dbReference type="InterPro" id="IPR009057">
    <property type="entry name" value="Homeodomain-like_sf"/>
</dbReference>
<dbReference type="PANTHER" id="PTHR30055">
    <property type="entry name" value="HTH-TYPE TRANSCRIPTIONAL REGULATOR RUTR"/>
    <property type="match status" value="1"/>
</dbReference>
<dbReference type="PANTHER" id="PTHR30055:SF234">
    <property type="entry name" value="HTH-TYPE TRANSCRIPTIONAL REGULATOR BETI"/>
    <property type="match status" value="1"/>
</dbReference>
<dbReference type="Pfam" id="PF00440">
    <property type="entry name" value="TetR_N"/>
    <property type="match status" value="1"/>
</dbReference>
<dbReference type="EMBL" id="CP163443">
    <property type="protein sequence ID" value="XDQ58751.1"/>
    <property type="molecule type" value="Genomic_DNA"/>
</dbReference>
<dbReference type="SUPFAM" id="SSF46689">
    <property type="entry name" value="Homeodomain-like"/>
    <property type="match status" value="1"/>
</dbReference>
<evidence type="ECO:0000256" key="3">
    <source>
        <dbReference type="ARBA" id="ARBA00023163"/>
    </source>
</evidence>
<dbReference type="PROSITE" id="PS50977">
    <property type="entry name" value="HTH_TETR_2"/>
    <property type="match status" value="1"/>
</dbReference>
<dbReference type="Gene3D" id="1.10.10.60">
    <property type="entry name" value="Homeodomain-like"/>
    <property type="match status" value="1"/>
</dbReference>
<dbReference type="Gene3D" id="1.10.357.10">
    <property type="entry name" value="Tetracycline Repressor, domain 2"/>
    <property type="match status" value="1"/>
</dbReference>
<evidence type="ECO:0000313" key="6">
    <source>
        <dbReference type="EMBL" id="XDQ58751.1"/>
    </source>
</evidence>
<reference evidence="6" key="1">
    <citation type="submission" date="2024-07" db="EMBL/GenBank/DDBJ databases">
        <authorList>
            <person name="Yu S.T."/>
        </authorList>
    </citation>
    <scope>NUCLEOTIDE SEQUENCE</scope>
    <source>
        <strain evidence="6">R41</strain>
    </source>
</reference>